<comment type="cofactor">
    <cofactor evidence="12">
        <name>[4Fe-4S] cluster</name>
        <dbReference type="ChEBI" id="CHEBI:49883"/>
    </cofactor>
    <text evidence="12">Binds 2 [4Fe-4S] clusters. Binds 1 [4Fe-4S] cluster coordinated with 3 cysteines and an exchangeable S-adenosyl-L-methionine and 1 [4Fe-4S] cluster coordinated with 3 cysteines and the GTP-derived substrate.</text>
</comment>
<feature type="binding site" evidence="12">
    <location>
        <position position="254"/>
    </location>
    <ligand>
        <name>[4Fe-4S] cluster</name>
        <dbReference type="ChEBI" id="CHEBI:49883"/>
        <label>2</label>
        <note>4Fe-4S-substrate</note>
    </ligand>
</feature>
<keyword evidence="5 12" id="KW-0547">Nucleotide-binding</keyword>
<dbReference type="InterPro" id="IPR006638">
    <property type="entry name" value="Elp3/MiaA/NifB-like_rSAM"/>
</dbReference>
<dbReference type="NCBIfam" id="NF001199">
    <property type="entry name" value="PRK00164.2-1"/>
    <property type="match status" value="1"/>
</dbReference>
<proteinExistence type="inferred from homology"/>
<dbReference type="SUPFAM" id="SSF102114">
    <property type="entry name" value="Radical SAM enzymes"/>
    <property type="match status" value="1"/>
</dbReference>
<evidence type="ECO:0000256" key="12">
    <source>
        <dbReference type="HAMAP-Rule" id="MF_01225"/>
    </source>
</evidence>
<keyword evidence="2 12" id="KW-0004">4Fe-4S</keyword>
<comment type="subunit">
    <text evidence="12">Monomer and homodimer.</text>
</comment>
<comment type="pathway">
    <text evidence="12">Cofactor biosynthesis; molybdopterin biosynthesis.</text>
</comment>
<evidence type="ECO:0000256" key="10">
    <source>
        <dbReference type="ARBA" id="ARBA00023239"/>
    </source>
</evidence>
<dbReference type="GO" id="GO:0005525">
    <property type="term" value="F:GTP binding"/>
    <property type="evidence" value="ECO:0007669"/>
    <property type="project" value="UniProtKB-UniRule"/>
</dbReference>
<evidence type="ECO:0000256" key="9">
    <source>
        <dbReference type="ARBA" id="ARBA00023150"/>
    </source>
</evidence>
<keyword evidence="15" id="KW-1185">Reference proteome</keyword>
<evidence type="ECO:0000313" key="14">
    <source>
        <dbReference type="EMBL" id="TFZ41383.1"/>
    </source>
</evidence>
<dbReference type="Proteomes" id="UP000298381">
    <property type="component" value="Unassembled WGS sequence"/>
</dbReference>
<dbReference type="UniPathway" id="UPA00344"/>
<keyword evidence="6 12" id="KW-0408">Iron</keyword>
<keyword evidence="7 12" id="KW-0411">Iron-sulfur</keyword>
<feature type="binding site" evidence="12">
    <location>
        <position position="251"/>
    </location>
    <ligand>
        <name>[4Fe-4S] cluster</name>
        <dbReference type="ChEBI" id="CHEBI:49883"/>
        <label>2</label>
        <note>4Fe-4S-substrate</note>
    </ligand>
</feature>
<dbReference type="InterPro" id="IPR007197">
    <property type="entry name" value="rSAM"/>
</dbReference>
<evidence type="ECO:0000256" key="4">
    <source>
        <dbReference type="ARBA" id="ARBA00022723"/>
    </source>
</evidence>
<dbReference type="SMART" id="SM00729">
    <property type="entry name" value="Elp3"/>
    <property type="match status" value="1"/>
</dbReference>
<dbReference type="SFLD" id="SFLDG01383">
    <property type="entry name" value="cyclic_pyranopterin_phosphate"/>
    <property type="match status" value="1"/>
</dbReference>
<dbReference type="GO" id="GO:1904047">
    <property type="term" value="F:S-adenosyl-L-methionine binding"/>
    <property type="evidence" value="ECO:0007669"/>
    <property type="project" value="UniProtKB-UniRule"/>
</dbReference>
<feature type="binding site" evidence="12">
    <location>
        <position position="190"/>
    </location>
    <ligand>
        <name>S-adenosyl-L-methionine</name>
        <dbReference type="ChEBI" id="CHEBI:59789"/>
    </ligand>
</feature>
<feature type="binding site" evidence="12">
    <location>
        <position position="64"/>
    </location>
    <ligand>
        <name>GTP</name>
        <dbReference type="ChEBI" id="CHEBI:37565"/>
    </ligand>
</feature>
<feature type="binding site" evidence="12">
    <location>
        <begin position="256"/>
        <end position="258"/>
    </location>
    <ligand>
        <name>GTP</name>
        <dbReference type="ChEBI" id="CHEBI:37565"/>
    </ligand>
</feature>
<dbReference type="PROSITE" id="PS51918">
    <property type="entry name" value="RADICAL_SAM"/>
    <property type="match status" value="1"/>
</dbReference>
<dbReference type="Pfam" id="PF04055">
    <property type="entry name" value="Radical_SAM"/>
    <property type="match status" value="1"/>
</dbReference>
<feature type="binding site" evidence="12">
    <location>
        <position position="156"/>
    </location>
    <ligand>
        <name>GTP</name>
        <dbReference type="ChEBI" id="CHEBI:37565"/>
    </ligand>
</feature>
<evidence type="ECO:0000256" key="11">
    <source>
        <dbReference type="ARBA" id="ARBA00048697"/>
    </source>
</evidence>
<feature type="binding site" evidence="12">
    <location>
        <position position="26"/>
    </location>
    <ligand>
        <name>S-adenosyl-L-methionine</name>
        <dbReference type="ChEBI" id="CHEBI:59789"/>
    </ligand>
</feature>
<dbReference type="EMBL" id="SRIB01000002">
    <property type="protein sequence ID" value="TFZ41383.1"/>
    <property type="molecule type" value="Genomic_DNA"/>
</dbReference>
<feature type="domain" description="Radical SAM core" evidence="13">
    <location>
        <begin position="4"/>
        <end position="229"/>
    </location>
</feature>
<dbReference type="SFLD" id="SFLDG01067">
    <property type="entry name" value="SPASM/twitch_domain_containing"/>
    <property type="match status" value="1"/>
</dbReference>
<feature type="binding site" evidence="12">
    <location>
        <position position="119"/>
    </location>
    <ligand>
        <name>S-adenosyl-L-methionine</name>
        <dbReference type="ChEBI" id="CHEBI:59789"/>
    </ligand>
</feature>
<dbReference type="InterPro" id="IPR000385">
    <property type="entry name" value="MoaA_NifB_PqqE_Fe-S-bd_CS"/>
</dbReference>
<feature type="binding site" evidence="12">
    <location>
        <position position="24"/>
    </location>
    <ligand>
        <name>[4Fe-4S] cluster</name>
        <dbReference type="ChEBI" id="CHEBI:49883"/>
        <label>1</label>
        <note>4Fe-4S-S-AdoMet</note>
    </ligand>
</feature>
<dbReference type="GO" id="GO:0061799">
    <property type="term" value="F:cyclic pyranopterin monophosphate synthase activity"/>
    <property type="evidence" value="ECO:0007669"/>
    <property type="project" value="TreeGrafter"/>
</dbReference>
<keyword evidence="9 12" id="KW-0501">Molybdenum cofactor biosynthesis</keyword>
<evidence type="ECO:0000259" key="13">
    <source>
        <dbReference type="PROSITE" id="PS51918"/>
    </source>
</evidence>
<dbReference type="InterPro" id="IPR013483">
    <property type="entry name" value="MoaA"/>
</dbReference>
<comment type="similarity">
    <text evidence="12">Belongs to the radical SAM superfamily. MoaA family.</text>
</comment>
<dbReference type="NCBIfam" id="TIGR02666">
    <property type="entry name" value="moaA"/>
    <property type="match status" value="1"/>
</dbReference>
<feature type="binding site" evidence="12">
    <location>
        <position position="68"/>
    </location>
    <ligand>
        <name>S-adenosyl-L-methionine</name>
        <dbReference type="ChEBI" id="CHEBI:59789"/>
    </ligand>
</feature>
<feature type="binding site" evidence="12">
    <location>
        <position position="13"/>
    </location>
    <ligand>
        <name>GTP</name>
        <dbReference type="ChEBI" id="CHEBI:37565"/>
    </ligand>
</feature>
<dbReference type="SFLD" id="SFLDG01386">
    <property type="entry name" value="main_SPASM_domain-containing"/>
    <property type="match status" value="1"/>
</dbReference>
<name>A0A4Z0D950_9FIRM</name>
<gene>
    <name evidence="12 14" type="primary">moaA</name>
    <name evidence="14" type="ORF">E4100_02065</name>
</gene>
<accession>A0A4Z0D950</accession>
<dbReference type="GO" id="GO:0006777">
    <property type="term" value="P:Mo-molybdopterin cofactor biosynthetic process"/>
    <property type="evidence" value="ECO:0007669"/>
    <property type="project" value="UniProtKB-UniRule"/>
</dbReference>
<dbReference type="InterPro" id="IPR058240">
    <property type="entry name" value="rSAM_sf"/>
</dbReference>
<comment type="function">
    <text evidence="12">Catalyzes the cyclization of GTP to (8S)-3',8-cyclo-7,8-dihydroguanosine 5'-triphosphate.</text>
</comment>
<organism evidence="14 15">
    <name type="scientific">Soehngenia longivitae</name>
    <dbReference type="NCBI Taxonomy" id="2562294"/>
    <lineage>
        <taxon>Bacteria</taxon>
        <taxon>Bacillati</taxon>
        <taxon>Bacillota</taxon>
        <taxon>Tissierellia</taxon>
        <taxon>Tissierellales</taxon>
        <taxon>Tissierellaceae</taxon>
        <taxon>Soehngenia</taxon>
    </lineage>
</organism>
<dbReference type="InterPro" id="IPR010505">
    <property type="entry name" value="MoaA_twitch"/>
</dbReference>
<dbReference type="PANTHER" id="PTHR22960">
    <property type="entry name" value="MOLYBDOPTERIN COFACTOR SYNTHESIS PROTEIN A"/>
    <property type="match status" value="1"/>
</dbReference>
<dbReference type="SFLD" id="SFLDS00029">
    <property type="entry name" value="Radical_SAM"/>
    <property type="match status" value="1"/>
</dbReference>
<feature type="binding site" evidence="12">
    <location>
        <position position="95"/>
    </location>
    <ligand>
        <name>GTP</name>
        <dbReference type="ChEBI" id="CHEBI:37565"/>
    </ligand>
</feature>
<dbReference type="CDD" id="cd01335">
    <property type="entry name" value="Radical_SAM"/>
    <property type="match status" value="1"/>
</dbReference>
<evidence type="ECO:0000256" key="6">
    <source>
        <dbReference type="ARBA" id="ARBA00023004"/>
    </source>
</evidence>
<dbReference type="GO" id="GO:0061798">
    <property type="term" value="F:GTP 3',8'-cyclase activity"/>
    <property type="evidence" value="ECO:0007669"/>
    <property type="project" value="UniProtKB-UniRule"/>
</dbReference>
<dbReference type="RefSeq" id="WP_135270357.1">
    <property type="nucleotide sequence ID" value="NZ_SRIB01000002.1"/>
</dbReference>
<evidence type="ECO:0000256" key="1">
    <source>
        <dbReference type="ARBA" id="ARBA00012167"/>
    </source>
</evidence>
<feature type="binding site" evidence="12">
    <location>
        <position position="27"/>
    </location>
    <ligand>
        <name>[4Fe-4S] cluster</name>
        <dbReference type="ChEBI" id="CHEBI:49883"/>
        <label>1</label>
        <note>4Fe-4S-S-AdoMet</note>
    </ligand>
</feature>
<dbReference type="PROSITE" id="PS01305">
    <property type="entry name" value="MOAA_NIFB_PQQE"/>
    <property type="match status" value="1"/>
</dbReference>
<reference evidence="14 15" key="1">
    <citation type="submission" date="2019-03" db="EMBL/GenBank/DDBJ databases">
        <title>Draft genome sequence data and analysis of a Fermenting Bacterium, Soehngenia longevitae strain 1933PT, isolated from petroleum reservoir in Azerbaijan.</title>
        <authorList>
            <person name="Grouzdev D.S."/>
            <person name="Bidzhieva S.K."/>
            <person name="Sokolova D.S."/>
            <person name="Tourova T.P."/>
            <person name="Poltaraus A.B."/>
            <person name="Nazina T.N."/>
        </authorList>
    </citation>
    <scope>NUCLEOTIDE SEQUENCE [LARGE SCALE GENOMIC DNA]</scope>
    <source>
        <strain evidence="14 15">1933P</strain>
    </source>
</reference>
<evidence type="ECO:0000256" key="8">
    <source>
        <dbReference type="ARBA" id="ARBA00023134"/>
    </source>
</evidence>
<dbReference type="Pfam" id="PF06463">
    <property type="entry name" value="Mob_synth_C"/>
    <property type="match status" value="1"/>
</dbReference>
<dbReference type="GO" id="GO:0046872">
    <property type="term" value="F:metal ion binding"/>
    <property type="evidence" value="ECO:0007669"/>
    <property type="project" value="UniProtKB-KW"/>
</dbReference>
<sequence length="319" mass="36318">MKDAFGREIDYLRVSLTDRCNLRCVYCMPEKGIANKLPHEEMLTLEEMYEIIKVFVNTGVKKIRFTGGEPLVRLGAVDLIERVSKLEGVKEITMTTNGILLEDYIEPLKKAGLNRVNISLDSLDAEKYKEITRGGDIQRVKRAIKKAIEYDLNPVKINTVLIGGFNDDEIEDFVNLTINHPIDVRFIELMPMGEAKNFAKAKFIPNSTVLSRVSALEKIENDDIHSPAQYYKLPNAIGKVGLINPISCKFCKDCNRVRLTSTGKLKLCLHSNREIDLKKYLYEGENLEEVIREAILSKEKEHELEKDITINRNMNEIGG</sequence>
<evidence type="ECO:0000313" key="15">
    <source>
        <dbReference type="Proteomes" id="UP000298381"/>
    </source>
</evidence>
<keyword evidence="4 12" id="KW-0479">Metal-binding</keyword>
<keyword evidence="3 12" id="KW-0949">S-adenosyl-L-methionine</keyword>
<comment type="caution">
    <text evidence="14">The sequence shown here is derived from an EMBL/GenBank/DDBJ whole genome shotgun (WGS) entry which is preliminary data.</text>
</comment>
<feature type="binding site" evidence="12">
    <location>
        <position position="20"/>
    </location>
    <ligand>
        <name>[4Fe-4S] cluster</name>
        <dbReference type="ChEBI" id="CHEBI:49883"/>
        <label>1</label>
        <note>4Fe-4S-S-AdoMet</note>
    </ligand>
</feature>
<evidence type="ECO:0000256" key="3">
    <source>
        <dbReference type="ARBA" id="ARBA00022691"/>
    </source>
</evidence>
<evidence type="ECO:0000256" key="7">
    <source>
        <dbReference type="ARBA" id="ARBA00023014"/>
    </source>
</evidence>
<feature type="binding site" evidence="12">
    <location>
        <position position="268"/>
    </location>
    <ligand>
        <name>[4Fe-4S] cluster</name>
        <dbReference type="ChEBI" id="CHEBI:49883"/>
        <label>2</label>
        <note>4Fe-4S-substrate</note>
    </ligand>
</feature>
<evidence type="ECO:0000256" key="5">
    <source>
        <dbReference type="ARBA" id="ARBA00022741"/>
    </source>
</evidence>
<keyword evidence="10 12" id="KW-0456">Lyase</keyword>
<protein>
    <recommendedName>
        <fullName evidence="1 12">GTP 3',8-cyclase</fullName>
        <ecNumber evidence="1 12">4.1.99.22</ecNumber>
    </recommendedName>
    <alternativeName>
        <fullName evidence="12">Molybdenum cofactor biosynthesis protein A</fullName>
    </alternativeName>
</protein>
<dbReference type="GO" id="GO:0051539">
    <property type="term" value="F:4 iron, 4 sulfur cluster binding"/>
    <property type="evidence" value="ECO:0007669"/>
    <property type="project" value="UniProtKB-UniRule"/>
</dbReference>
<dbReference type="HAMAP" id="MF_01225_B">
    <property type="entry name" value="MoaA_B"/>
    <property type="match status" value="1"/>
</dbReference>
<keyword evidence="8 12" id="KW-0342">GTP-binding</keyword>
<evidence type="ECO:0000256" key="2">
    <source>
        <dbReference type="ARBA" id="ARBA00022485"/>
    </source>
</evidence>
<dbReference type="CDD" id="cd21117">
    <property type="entry name" value="Twitch_MoaA"/>
    <property type="match status" value="1"/>
</dbReference>
<dbReference type="InterPro" id="IPR013785">
    <property type="entry name" value="Aldolase_TIM"/>
</dbReference>
<comment type="catalytic activity">
    <reaction evidence="11 12">
        <text>GTP + AH2 + S-adenosyl-L-methionine = (8S)-3',8-cyclo-7,8-dihydroguanosine 5'-triphosphate + 5'-deoxyadenosine + L-methionine + A + H(+)</text>
        <dbReference type="Rhea" id="RHEA:49576"/>
        <dbReference type="ChEBI" id="CHEBI:13193"/>
        <dbReference type="ChEBI" id="CHEBI:15378"/>
        <dbReference type="ChEBI" id="CHEBI:17319"/>
        <dbReference type="ChEBI" id="CHEBI:17499"/>
        <dbReference type="ChEBI" id="CHEBI:37565"/>
        <dbReference type="ChEBI" id="CHEBI:57844"/>
        <dbReference type="ChEBI" id="CHEBI:59789"/>
        <dbReference type="ChEBI" id="CHEBI:131766"/>
        <dbReference type="EC" id="4.1.99.22"/>
    </reaction>
</comment>
<dbReference type="OrthoDB" id="9763993at2"/>
<dbReference type="AlphaFoldDB" id="A0A4Z0D950"/>
<dbReference type="InterPro" id="IPR040064">
    <property type="entry name" value="MoaA-like"/>
</dbReference>
<dbReference type="PANTHER" id="PTHR22960:SF0">
    <property type="entry name" value="MOLYBDENUM COFACTOR BIOSYNTHESIS PROTEIN 1"/>
    <property type="match status" value="1"/>
</dbReference>
<dbReference type="InterPro" id="IPR050105">
    <property type="entry name" value="MoCo_biosynth_MoaA/MoaC"/>
</dbReference>
<dbReference type="EC" id="4.1.99.22" evidence="1 12"/>
<dbReference type="Gene3D" id="3.20.20.70">
    <property type="entry name" value="Aldolase class I"/>
    <property type="match status" value="1"/>
</dbReference>